<reference evidence="1" key="1">
    <citation type="submission" date="2014-09" db="EMBL/GenBank/DDBJ databases">
        <authorList>
            <person name="Magalhaes I.L.F."/>
            <person name="Oliveira U."/>
            <person name="Santos F.R."/>
            <person name="Vidigal T.H.D.A."/>
            <person name="Brescovit A.D."/>
            <person name="Santos A.J."/>
        </authorList>
    </citation>
    <scope>NUCLEOTIDE SEQUENCE</scope>
    <source>
        <tissue evidence="1">Shoot tissue taken approximately 20 cm above the soil surface</tissue>
    </source>
</reference>
<accession>A0A0A9AT57</accession>
<organism evidence="1">
    <name type="scientific">Arundo donax</name>
    <name type="common">Giant reed</name>
    <name type="synonym">Donax arundinaceus</name>
    <dbReference type="NCBI Taxonomy" id="35708"/>
    <lineage>
        <taxon>Eukaryota</taxon>
        <taxon>Viridiplantae</taxon>
        <taxon>Streptophyta</taxon>
        <taxon>Embryophyta</taxon>
        <taxon>Tracheophyta</taxon>
        <taxon>Spermatophyta</taxon>
        <taxon>Magnoliopsida</taxon>
        <taxon>Liliopsida</taxon>
        <taxon>Poales</taxon>
        <taxon>Poaceae</taxon>
        <taxon>PACMAD clade</taxon>
        <taxon>Arundinoideae</taxon>
        <taxon>Arundineae</taxon>
        <taxon>Arundo</taxon>
    </lineage>
</organism>
<protein>
    <submittedName>
        <fullName evidence="1">Uncharacterized protein</fullName>
    </submittedName>
</protein>
<reference evidence="1" key="2">
    <citation type="journal article" date="2015" name="Data Brief">
        <title>Shoot transcriptome of the giant reed, Arundo donax.</title>
        <authorList>
            <person name="Barrero R.A."/>
            <person name="Guerrero F.D."/>
            <person name="Moolhuijzen P."/>
            <person name="Goolsby J.A."/>
            <person name="Tidwell J."/>
            <person name="Bellgard S.E."/>
            <person name="Bellgard M.I."/>
        </authorList>
    </citation>
    <scope>NUCLEOTIDE SEQUENCE</scope>
    <source>
        <tissue evidence="1">Shoot tissue taken approximately 20 cm above the soil surface</tissue>
    </source>
</reference>
<name>A0A0A9AT57_ARUDO</name>
<evidence type="ECO:0000313" key="1">
    <source>
        <dbReference type="EMBL" id="JAD50277.1"/>
    </source>
</evidence>
<proteinExistence type="predicted"/>
<dbReference type="EMBL" id="GBRH01247618">
    <property type="protein sequence ID" value="JAD50277.1"/>
    <property type="molecule type" value="Transcribed_RNA"/>
</dbReference>
<dbReference type="AlphaFoldDB" id="A0A0A9AT57"/>
<sequence>MSTLNNNLTQSGMDHSVL</sequence>